<name>A0A4C1Z4E8_EUMVA</name>
<reference evidence="2 3" key="1">
    <citation type="journal article" date="2019" name="Commun. Biol.">
        <title>The bagworm genome reveals a unique fibroin gene that provides high tensile strength.</title>
        <authorList>
            <person name="Kono N."/>
            <person name="Nakamura H."/>
            <person name="Ohtoshi R."/>
            <person name="Tomita M."/>
            <person name="Numata K."/>
            <person name="Arakawa K."/>
        </authorList>
    </citation>
    <scope>NUCLEOTIDE SEQUENCE [LARGE SCALE GENOMIC DNA]</scope>
</reference>
<accession>A0A4C1Z4E8</accession>
<protein>
    <recommendedName>
        <fullName evidence="4">Secreted protein</fullName>
    </recommendedName>
</protein>
<proteinExistence type="predicted"/>
<keyword evidence="3" id="KW-1185">Reference proteome</keyword>
<dbReference type="Proteomes" id="UP000299102">
    <property type="component" value="Unassembled WGS sequence"/>
</dbReference>
<evidence type="ECO:0000313" key="2">
    <source>
        <dbReference type="EMBL" id="GBP81495.1"/>
    </source>
</evidence>
<organism evidence="2 3">
    <name type="scientific">Eumeta variegata</name>
    <name type="common">Bagworm moth</name>
    <name type="synonym">Eumeta japonica</name>
    <dbReference type="NCBI Taxonomy" id="151549"/>
    <lineage>
        <taxon>Eukaryota</taxon>
        <taxon>Metazoa</taxon>
        <taxon>Ecdysozoa</taxon>
        <taxon>Arthropoda</taxon>
        <taxon>Hexapoda</taxon>
        <taxon>Insecta</taxon>
        <taxon>Pterygota</taxon>
        <taxon>Neoptera</taxon>
        <taxon>Endopterygota</taxon>
        <taxon>Lepidoptera</taxon>
        <taxon>Glossata</taxon>
        <taxon>Ditrysia</taxon>
        <taxon>Tineoidea</taxon>
        <taxon>Psychidae</taxon>
        <taxon>Oiketicinae</taxon>
        <taxon>Eumeta</taxon>
    </lineage>
</organism>
<dbReference type="EMBL" id="BGZK01001514">
    <property type="protein sequence ID" value="GBP81495.1"/>
    <property type="molecule type" value="Genomic_DNA"/>
</dbReference>
<keyword evidence="1" id="KW-0732">Signal</keyword>
<feature type="chain" id="PRO_5020038646" description="Secreted protein" evidence="1">
    <location>
        <begin position="17"/>
        <end position="75"/>
    </location>
</feature>
<dbReference type="AlphaFoldDB" id="A0A4C1Z4E8"/>
<sequence length="75" mass="8241">MNQIFNVLFALPLLAARIPSCVRRPQPLSCAPTRAHCPPCADLDGEITRAVLPHHARTARETARRASPWLVTLSS</sequence>
<feature type="signal peptide" evidence="1">
    <location>
        <begin position="1"/>
        <end position="16"/>
    </location>
</feature>
<evidence type="ECO:0000313" key="3">
    <source>
        <dbReference type="Proteomes" id="UP000299102"/>
    </source>
</evidence>
<gene>
    <name evidence="2" type="ORF">EVAR_64204_1</name>
</gene>
<evidence type="ECO:0000256" key="1">
    <source>
        <dbReference type="SAM" id="SignalP"/>
    </source>
</evidence>
<evidence type="ECO:0008006" key="4">
    <source>
        <dbReference type="Google" id="ProtNLM"/>
    </source>
</evidence>
<comment type="caution">
    <text evidence="2">The sequence shown here is derived from an EMBL/GenBank/DDBJ whole genome shotgun (WGS) entry which is preliminary data.</text>
</comment>